<sequence>MKYEQSTQEITRELKNIPFVPKSFTNPQILQTTSPIYAFQSISRYSKGHKQLKLNMKSNMKIEKTNLKAQVLDSQEQKKQNIRIPVDVQDKSEQRNKEIISKFSPIYYLKEVCLISLLIYL</sequence>
<dbReference type="RefSeq" id="XP_001031163.1">
    <property type="nucleotide sequence ID" value="XM_001031163.1"/>
</dbReference>
<gene>
    <name evidence="1" type="ORF">TTHERM_00925460</name>
</gene>
<protein>
    <submittedName>
        <fullName evidence="1">Uncharacterized protein</fullName>
    </submittedName>
</protein>
<proteinExistence type="predicted"/>
<dbReference type="EMBL" id="GG662513">
    <property type="protein sequence ID" value="EAR83500.1"/>
    <property type="molecule type" value="Genomic_DNA"/>
</dbReference>
<reference evidence="2" key="1">
    <citation type="journal article" date="2006" name="PLoS Biol.">
        <title>Macronuclear genome sequence of the ciliate Tetrahymena thermophila, a model eukaryote.</title>
        <authorList>
            <person name="Eisen J.A."/>
            <person name="Coyne R.S."/>
            <person name="Wu M."/>
            <person name="Wu D."/>
            <person name="Thiagarajan M."/>
            <person name="Wortman J.R."/>
            <person name="Badger J.H."/>
            <person name="Ren Q."/>
            <person name="Amedeo P."/>
            <person name="Jones K.M."/>
            <person name="Tallon L.J."/>
            <person name="Delcher A.L."/>
            <person name="Salzberg S.L."/>
            <person name="Silva J.C."/>
            <person name="Haas B.J."/>
            <person name="Majoros W.H."/>
            <person name="Farzad M."/>
            <person name="Carlton J.M."/>
            <person name="Smith R.K. Jr."/>
            <person name="Garg J."/>
            <person name="Pearlman R.E."/>
            <person name="Karrer K.M."/>
            <person name="Sun L."/>
            <person name="Manning G."/>
            <person name="Elde N.C."/>
            <person name="Turkewitz A.P."/>
            <person name="Asai D.J."/>
            <person name="Wilkes D.E."/>
            <person name="Wang Y."/>
            <person name="Cai H."/>
            <person name="Collins K."/>
            <person name="Stewart B.A."/>
            <person name="Lee S.R."/>
            <person name="Wilamowska K."/>
            <person name="Weinberg Z."/>
            <person name="Ruzzo W.L."/>
            <person name="Wloga D."/>
            <person name="Gaertig J."/>
            <person name="Frankel J."/>
            <person name="Tsao C.-C."/>
            <person name="Gorovsky M.A."/>
            <person name="Keeling P.J."/>
            <person name="Waller R.F."/>
            <person name="Patron N.J."/>
            <person name="Cherry J.M."/>
            <person name="Stover N.A."/>
            <person name="Krieger C.J."/>
            <person name="del Toro C."/>
            <person name="Ryder H.F."/>
            <person name="Williamson S.C."/>
            <person name="Barbeau R.A."/>
            <person name="Hamilton E.P."/>
            <person name="Orias E."/>
        </authorList>
    </citation>
    <scope>NUCLEOTIDE SEQUENCE [LARGE SCALE GENOMIC DNA]</scope>
    <source>
        <strain evidence="2">SB210</strain>
    </source>
</reference>
<dbReference type="InParanoid" id="Q22E12"/>
<evidence type="ECO:0000313" key="2">
    <source>
        <dbReference type="Proteomes" id="UP000009168"/>
    </source>
</evidence>
<dbReference type="Proteomes" id="UP000009168">
    <property type="component" value="Unassembled WGS sequence"/>
</dbReference>
<evidence type="ECO:0000313" key="1">
    <source>
        <dbReference type="EMBL" id="EAR83500.1"/>
    </source>
</evidence>
<name>Q22E12_TETTS</name>
<dbReference type="AlphaFoldDB" id="Q22E12"/>
<dbReference type="HOGENOM" id="CLU_2042803_0_0_1"/>
<dbReference type="GeneID" id="7843370"/>
<accession>Q22E12</accession>
<dbReference type="KEGG" id="tet:TTHERM_00925460"/>
<keyword evidence="2" id="KW-1185">Reference proteome</keyword>
<organism evidence="1 2">
    <name type="scientific">Tetrahymena thermophila (strain SB210)</name>
    <dbReference type="NCBI Taxonomy" id="312017"/>
    <lineage>
        <taxon>Eukaryota</taxon>
        <taxon>Sar</taxon>
        <taxon>Alveolata</taxon>
        <taxon>Ciliophora</taxon>
        <taxon>Intramacronucleata</taxon>
        <taxon>Oligohymenophorea</taxon>
        <taxon>Hymenostomatida</taxon>
        <taxon>Tetrahymenina</taxon>
        <taxon>Tetrahymenidae</taxon>
        <taxon>Tetrahymena</taxon>
    </lineage>
</organism>